<keyword evidence="1" id="KW-1133">Transmembrane helix</keyword>
<keyword evidence="1" id="KW-0812">Transmembrane</keyword>
<feature type="transmembrane region" description="Helical" evidence="1">
    <location>
        <begin position="156"/>
        <end position="179"/>
    </location>
</feature>
<accession>A0A6N8HW51</accession>
<sequence length="415" mass="45663">MWNLFIIWFECSVTMSALVLALLALAPLLSKRYAAKWIYYTWLVPVAGLIIPFRFRFRTALVRLTPIPSAVQQIFPENSGIGPKTASASQVGSAIPLAQLIGALWITGILVFLLYHGLRHARFIRLVKRWSERADRQQENETLNRIAREMGIKRPVGLRICSCVSSPMIIGFINPVILLPRPDFSSQELPYIFRHELVHFSRKDLWYKSLVILATAIHWYNPVIYLMAGAVAAQCELSCDAEVVKGSGPEVRRCYSTAILQAIRCPVKLQTAFSTQFYGGKRSMKKRIRSIMDAEKKKAGIGILCMALVGTLCAGMAFSVDQNRGGGSDSARAGTVGKTQETSEYIGKITSDSTREGTVGGIEMWVAIKKTCADGEVVELVDPKKDAADERCAVLAKEGAAGEIFLAVKPTADGS</sequence>
<evidence type="ECO:0000313" key="3">
    <source>
        <dbReference type="EMBL" id="MVB09780.1"/>
    </source>
</evidence>
<dbReference type="PANTHER" id="PTHR34978">
    <property type="entry name" value="POSSIBLE SENSOR-TRANSDUCER PROTEIN BLAR"/>
    <property type="match status" value="1"/>
</dbReference>
<evidence type="ECO:0000256" key="1">
    <source>
        <dbReference type="SAM" id="Phobius"/>
    </source>
</evidence>
<dbReference type="RefSeq" id="WP_156989677.1">
    <property type="nucleotide sequence ID" value="NZ_VWXL01000014.1"/>
</dbReference>
<keyword evidence="4" id="KW-1185">Reference proteome</keyword>
<feature type="transmembrane region" description="Helical" evidence="1">
    <location>
        <begin position="299"/>
        <end position="320"/>
    </location>
</feature>
<dbReference type="OrthoDB" id="9770467at2"/>
<feature type="transmembrane region" description="Helical" evidence="1">
    <location>
        <begin position="97"/>
        <end position="118"/>
    </location>
</feature>
<organism evidence="3 4">
    <name type="scientific">Caproicibacter fermentans</name>
    <dbReference type="NCBI Taxonomy" id="2576756"/>
    <lineage>
        <taxon>Bacteria</taxon>
        <taxon>Bacillati</taxon>
        <taxon>Bacillota</taxon>
        <taxon>Clostridia</taxon>
        <taxon>Eubacteriales</taxon>
        <taxon>Acutalibacteraceae</taxon>
        <taxon>Caproicibacter</taxon>
    </lineage>
</organism>
<protein>
    <submittedName>
        <fullName evidence="3">BlaR1 peptidase M56</fullName>
    </submittedName>
</protein>
<dbReference type="PANTHER" id="PTHR34978:SF3">
    <property type="entry name" value="SLR0241 PROTEIN"/>
    <property type="match status" value="1"/>
</dbReference>
<keyword evidence="1" id="KW-0472">Membrane</keyword>
<dbReference type="Pfam" id="PF05569">
    <property type="entry name" value="Peptidase_M56"/>
    <property type="match status" value="1"/>
</dbReference>
<reference evidence="3 4" key="1">
    <citation type="submission" date="2019-09" db="EMBL/GenBank/DDBJ databases">
        <title>Genome sequence of Clostridium sp. EA1.</title>
        <authorList>
            <person name="Poehlein A."/>
            <person name="Bengelsdorf F.R."/>
            <person name="Daniel R."/>
        </authorList>
    </citation>
    <scope>NUCLEOTIDE SEQUENCE [LARGE SCALE GENOMIC DNA]</scope>
    <source>
        <strain evidence="3 4">EA1</strain>
    </source>
</reference>
<dbReference type="CDD" id="cd07341">
    <property type="entry name" value="M56_BlaR1_MecR1_like"/>
    <property type="match status" value="1"/>
</dbReference>
<gene>
    <name evidence="3" type="ORF">CAFE_04450</name>
</gene>
<dbReference type="InterPro" id="IPR008756">
    <property type="entry name" value="Peptidase_M56"/>
</dbReference>
<dbReference type="InterPro" id="IPR052173">
    <property type="entry name" value="Beta-lactam_resp_regulator"/>
</dbReference>
<dbReference type="EMBL" id="VWXL01000014">
    <property type="protein sequence ID" value="MVB09780.1"/>
    <property type="molecule type" value="Genomic_DNA"/>
</dbReference>
<evidence type="ECO:0000313" key="4">
    <source>
        <dbReference type="Proteomes" id="UP000469440"/>
    </source>
</evidence>
<evidence type="ECO:0000259" key="2">
    <source>
        <dbReference type="Pfam" id="PF05569"/>
    </source>
</evidence>
<comment type="caution">
    <text evidence="3">The sequence shown here is derived from an EMBL/GenBank/DDBJ whole genome shotgun (WGS) entry which is preliminary data.</text>
</comment>
<feature type="transmembrane region" description="Helical" evidence="1">
    <location>
        <begin position="37"/>
        <end position="55"/>
    </location>
</feature>
<dbReference type="AlphaFoldDB" id="A0A6N8HW51"/>
<feature type="transmembrane region" description="Helical" evidence="1">
    <location>
        <begin position="205"/>
        <end position="228"/>
    </location>
</feature>
<feature type="transmembrane region" description="Helical" evidence="1">
    <location>
        <begin position="6"/>
        <end position="25"/>
    </location>
</feature>
<name>A0A6N8HW51_9FIRM</name>
<feature type="domain" description="Peptidase M56" evidence="2">
    <location>
        <begin position="9"/>
        <end position="290"/>
    </location>
</feature>
<dbReference type="Proteomes" id="UP000469440">
    <property type="component" value="Unassembled WGS sequence"/>
</dbReference>
<proteinExistence type="predicted"/>